<dbReference type="AlphaFoldDB" id="A0AAE7NZJ7"/>
<accession>A0AAE7NZJ7</accession>
<dbReference type="InterPro" id="IPR021796">
    <property type="entry name" value="Tll0287-like_dom"/>
</dbReference>
<keyword evidence="1" id="KW-0472">Membrane</keyword>
<organism evidence="3 4">
    <name type="scientific">Bradyrhizobium arachidis</name>
    <dbReference type="NCBI Taxonomy" id="858423"/>
    <lineage>
        <taxon>Bacteria</taxon>
        <taxon>Pseudomonadati</taxon>
        <taxon>Pseudomonadota</taxon>
        <taxon>Alphaproteobacteria</taxon>
        <taxon>Hyphomicrobiales</taxon>
        <taxon>Nitrobacteraceae</taxon>
        <taxon>Bradyrhizobium</taxon>
    </lineage>
</organism>
<feature type="domain" description="Guanylate cyclase" evidence="2">
    <location>
        <begin position="323"/>
        <end position="458"/>
    </location>
</feature>
<keyword evidence="1" id="KW-0812">Transmembrane</keyword>
<dbReference type="EMBL" id="CP030050">
    <property type="protein sequence ID" value="QOZ72375.1"/>
    <property type="molecule type" value="Genomic_DNA"/>
</dbReference>
<sequence length="554" mass="61151">MGLREPVFIGSVPPQAAPQIWRDLRQNRTQRSHRVKQEISEEQRKSGLLTGAAIAFLLLALPLAVWLDLTELSKTALRRQAADLNSVITSVRSYYASNVVGRILANPNGTTKVVHNYESVPGAIPIPATLSLELGRVIGAQQENITYRFVSDFPFQNRAPHQLDKFEKDALDALRKDPEQKIIDTETSLFSDKVRLVAPVTMGPACVSCHNSHPESPKKDWKVGDIRGIQEVIIAQPIAANIFSFKFLLAYFLIAAGSGLSFLSLQRRQASRIKTMNKELESANDFLASLSMKISRYIPPQVYKSIFSGQKDVTIHTERKKLTIFFSDIQNFTATTERLQPELLTQLLNEYFTEMSAIAHEHGGTVDKFIGDAMLIFFGDPETKGDRADAQACLQMAWRMQQRLAELNAKWRASGIEQPFRSRMGINSGYCNVGNFGSSDRMDYTIIGAEANLAARLQSIAEPGGIVLSYETFALVSDIVRAHALPAITMKGISREVIPYSVDALNDAAAESSGIITERAPGLELYLDPAVVKSGDAARVRTLLENALASLKPA</sequence>
<dbReference type="GO" id="GO:0035556">
    <property type="term" value="P:intracellular signal transduction"/>
    <property type="evidence" value="ECO:0007669"/>
    <property type="project" value="InterPro"/>
</dbReference>
<dbReference type="Pfam" id="PF11845">
    <property type="entry name" value="Tll0287-like"/>
    <property type="match status" value="1"/>
</dbReference>
<dbReference type="SMART" id="SM00044">
    <property type="entry name" value="CYCc"/>
    <property type="match status" value="1"/>
</dbReference>
<dbReference type="Gene3D" id="3.30.70.1230">
    <property type="entry name" value="Nucleotide cyclase"/>
    <property type="match status" value="1"/>
</dbReference>
<dbReference type="PANTHER" id="PTHR43081:SF18">
    <property type="entry name" value="BLL7624 PROTEIN"/>
    <property type="match status" value="1"/>
</dbReference>
<gene>
    <name evidence="3" type="ORF">WN72_43355</name>
</gene>
<dbReference type="GO" id="GO:0006171">
    <property type="term" value="P:cAMP biosynthetic process"/>
    <property type="evidence" value="ECO:0007669"/>
    <property type="project" value="TreeGrafter"/>
</dbReference>
<dbReference type="Proteomes" id="UP000594015">
    <property type="component" value="Chromosome"/>
</dbReference>
<dbReference type="KEGG" id="barh:WN72_43355"/>
<reference evidence="3 4" key="1">
    <citation type="submission" date="2018-06" db="EMBL/GenBank/DDBJ databases">
        <title>Comparative genomics of Bradyrhizobium nodulating Arachidis hypogaea.</title>
        <authorList>
            <person name="Li Y."/>
        </authorList>
    </citation>
    <scope>NUCLEOTIDE SEQUENCE [LARGE SCALE GENOMIC DNA]</scope>
    <source>
        <strain evidence="3 4">CCBAU 051107</strain>
    </source>
</reference>
<dbReference type="PANTHER" id="PTHR43081">
    <property type="entry name" value="ADENYLATE CYCLASE, TERMINAL-DIFFERENTIATION SPECIFIC-RELATED"/>
    <property type="match status" value="1"/>
</dbReference>
<dbReference type="GO" id="GO:0004016">
    <property type="term" value="F:adenylate cyclase activity"/>
    <property type="evidence" value="ECO:0007669"/>
    <property type="project" value="UniProtKB-ARBA"/>
</dbReference>
<evidence type="ECO:0000313" key="3">
    <source>
        <dbReference type="EMBL" id="QOZ72375.1"/>
    </source>
</evidence>
<dbReference type="InterPro" id="IPR050697">
    <property type="entry name" value="Adenylyl/Guanylyl_Cyclase_3/4"/>
</dbReference>
<dbReference type="SUPFAM" id="SSF55073">
    <property type="entry name" value="Nucleotide cyclase"/>
    <property type="match status" value="1"/>
</dbReference>
<dbReference type="Pfam" id="PF00211">
    <property type="entry name" value="Guanylate_cyc"/>
    <property type="match status" value="1"/>
</dbReference>
<feature type="transmembrane region" description="Helical" evidence="1">
    <location>
        <begin position="46"/>
        <end position="67"/>
    </location>
</feature>
<dbReference type="CDD" id="cd07302">
    <property type="entry name" value="CHD"/>
    <property type="match status" value="1"/>
</dbReference>
<feature type="transmembrane region" description="Helical" evidence="1">
    <location>
        <begin position="243"/>
        <end position="265"/>
    </location>
</feature>
<dbReference type="InterPro" id="IPR029787">
    <property type="entry name" value="Nucleotide_cyclase"/>
</dbReference>
<evidence type="ECO:0000313" key="4">
    <source>
        <dbReference type="Proteomes" id="UP000594015"/>
    </source>
</evidence>
<dbReference type="InterPro" id="IPR001054">
    <property type="entry name" value="A/G_cyclase"/>
</dbReference>
<proteinExistence type="predicted"/>
<dbReference type="PROSITE" id="PS50125">
    <property type="entry name" value="GUANYLATE_CYCLASE_2"/>
    <property type="match status" value="1"/>
</dbReference>
<evidence type="ECO:0000259" key="2">
    <source>
        <dbReference type="PROSITE" id="PS50125"/>
    </source>
</evidence>
<protein>
    <submittedName>
        <fullName evidence="3">Adenylate/guanylate cyclase domain-containing protein</fullName>
    </submittedName>
</protein>
<keyword evidence="1" id="KW-1133">Transmembrane helix</keyword>
<name>A0AAE7NZJ7_9BRAD</name>
<evidence type="ECO:0000256" key="1">
    <source>
        <dbReference type="SAM" id="Phobius"/>
    </source>
</evidence>